<organism evidence="2 3">
    <name type="scientific">Daphnia magna</name>
    <dbReference type="NCBI Taxonomy" id="35525"/>
    <lineage>
        <taxon>Eukaryota</taxon>
        <taxon>Metazoa</taxon>
        <taxon>Ecdysozoa</taxon>
        <taxon>Arthropoda</taxon>
        <taxon>Crustacea</taxon>
        <taxon>Branchiopoda</taxon>
        <taxon>Diplostraca</taxon>
        <taxon>Cladocera</taxon>
        <taxon>Anomopoda</taxon>
        <taxon>Daphniidae</taxon>
        <taxon>Daphnia</taxon>
    </lineage>
</organism>
<evidence type="ECO:0000313" key="3">
    <source>
        <dbReference type="Proteomes" id="UP001234178"/>
    </source>
</evidence>
<name>A0ABR0B8M8_9CRUS</name>
<protein>
    <submittedName>
        <fullName evidence="2">Uncharacterized protein</fullName>
    </submittedName>
</protein>
<keyword evidence="3" id="KW-1185">Reference proteome</keyword>
<reference evidence="2 3" key="1">
    <citation type="journal article" date="2023" name="Nucleic Acids Res.">
        <title>The hologenome of Daphnia magna reveals possible DNA methylation and microbiome-mediated evolution of the host genome.</title>
        <authorList>
            <person name="Chaturvedi A."/>
            <person name="Li X."/>
            <person name="Dhandapani V."/>
            <person name="Marshall H."/>
            <person name="Kissane S."/>
            <person name="Cuenca-Cambronero M."/>
            <person name="Asole G."/>
            <person name="Calvet F."/>
            <person name="Ruiz-Romero M."/>
            <person name="Marangio P."/>
            <person name="Guigo R."/>
            <person name="Rago D."/>
            <person name="Mirbahai L."/>
            <person name="Eastwood N."/>
            <person name="Colbourne J.K."/>
            <person name="Zhou J."/>
            <person name="Mallon E."/>
            <person name="Orsini L."/>
        </authorList>
    </citation>
    <scope>NUCLEOTIDE SEQUENCE [LARGE SCALE GENOMIC DNA]</scope>
    <source>
        <strain evidence="2">LRV0_1</strain>
    </source>
</reference>
<feature type="region of interest" description="Disordered" evidence="1">
    <location>
        <begin position="118"/>
        <end position="166"/>
    </location>
</feature>
<sequence length="191" mass="21288">MNSCALPFVGQGGEQRPLFEGPRVGVPVVEVGEGIFEIDATDVHSEKLVGAAVANGEIDGCVGPTRHGRLAADEYGKTFSFKSFCGPLGRLCRCRSWWQQQIERRLFRRSLDRKAEMNGGCSAGEPELIAETQQVRRRRRQSVNRQRDNRNSAWLPEGDGTGNRGVDEGVALLRIEGDFRRPTGRIQSKYR</sequence>
<accession>A0ABR0B8M8</accession>
<comment type="caution">
    <text evidence="2">The sequence shown here is derived from an EMBL/GenBank/DDBJ whole genome shotgun (WGS) entry which is preliminary data.</text>
</comment>
<dbReference type="Proteomes" id="UP001234178">
    <property type="component" value="Unassembled WGS sequence"/>
</dbReference>
<dbReference type="EMBL" id="JAOYFB010000041">
    <property type="protein sequence ID" value="KAK4044939.1"/>
    <property type="molecule type" value="Genomic_DNA"/>
</dbReference>
<gene>
    <name evidence="2" type="ORF">OUZ56_032345</name>
</gene>
<evidence type="ECO:0000256" key="1">
    <source>
        <dbReference type="SAM" id="MobiDB-lite"/>
    </source>
</evidence>
<proteinExistence type="predicted"/>
<evidence type="ECO:0000313" key="2">
    <source>
        <dbReference type="EMBL" id="KAK4044939.1"/>
    </source>
</evidence>